<gene>
    <name evidence="2" type="ORF">P7D85_10315</name>
</gene>
<organism evidence="2 3">
    <name type="scientific">Enterococcus hulanensis</name>
    <dbReference type="NCBI Taxonomy" id="2559929"/>
    <lineage>
        <taxon>Bacteria</taxon>
        <taxon>Bacillati</taxon>
        <taxon>Bacillota</taxon>
        <taxon>Bacilli</taxon>
        <taxon>Lactobacillales</taxon>
        <taxon>Enterococcaceae</taxon>
        <taxon>Enterococcus</taxon>
    </lineage>
</organism>
<name>A0ABU3F0Y0_9ENTE</name>
<evidence type="ECO:0000313" key="2">
    <source>
        <dbReference type="EMBL" id="MDT2600168.1"/>
    </source>
</evidence>
<accession>A0ABU3F0Y0</accession>
<feature type="compositionally biased region" description="Basic and acidic residues" evidence="1">
    <location>
        <begin position="297"/>
        <end position="325"/>
    </location>
</feature>
<protein>
    <submittedName>
        <fullName evidence="2">Uncharacterized protein</fullName>
    </submittedName>
</protein>
<feature type="region of interest" description="Disordered" evidence="1">
    <location>
        <begin position="204"/>
        <end position="326"/>
    </location>
</feature>
<proteinExistence type="predicted"/>
<evidence type="ECO:0000313" key="3">
    <source>
        <dbReference type="Proteomes" id="UP001252875"/>
    </source>
</evidence>
<evidence type="ECO:0000256" key="1">
    <source>
        <dbReference type="SAM" id="MobiDB-lite"/>
    </source>
</evidence>
<keyword evidence="3" id="KW-1185">Reference proteome</keyword>
<feature type="compositionally biased region" description="Polar residues" evidence="1">
    <location>
        <begin position="282"/>
        <end position="294"/>
    </location>
</feature>
<dbReference type="Proteomes" id="UP001252875">
    <property type="component" value="Unassembled WGS sequence"/>
</dbReference>
<dbReference type="RefSeq" id="WP_311822360.1">
    <property type="nucleotide sequence ID" value="NZ_JARPYF010000005.1"/>
</dbReference>
<sequence>MQTQRLGQRQLFNMLTGNLEKRIINLYSEKKDASTVIEYVITVLVRDSLSAAGFSLICWELIREIFLSGEPSGALRRFSAFFEGYFDAAEWKTVVARLYKNEKDYLAATEEARLYRSYLKEKYPTRTDELANHQFILKSVFKGANGRKHTWTLKNAHPTKSDEELAGALKILPLLSIFETNGVRKFTEFVEFTRHATVADLHYAEGQEEEEAGEEGSVNSGTEMEQAAQGKVIQKTNRKQKASDALPNEDRSAGDPKNVQSSSGAAPKKTTNKTDPPTTATQSDKNQRASNQKPPKSAKDNRKSKEGYLEKTREQIEEERNERKVSQKIAKFLKKRGKK</sequence>
<dbReference type="EMBL" id="JARPYI010000005">
    <property type="protein sequence ID" value="MDT2600168.1"/>
    <property type="molecule type" value="Genomic_DNA"/>
</dbReference>
<feature type="compositionally biased region" description="Low complexity" evidence="1">
    <location>
        <begin position="265"/>
        <end position="281"/>
    </location>
</feature>
<reference evidence="2 3" key="1">
    <citation type="submission" date="2023-03" db="EMBL/GenBank/DDBJ databases">
        <authorList>
            <person name="Shen W."/>
            <person name="Cai J."/>
        </authorList>
    </citation>
    <scope>NUCLEOTIDE SEQUENCE [LARGE SCALE GENOMIC DNA]</scope>
    <source>
        <strain evidence="2 3">D6-4</strain>
    </source>
</reference>
<comment type="caution">
    <text evidence="2">The sequence shown here is derived from an EMBL/GenBank/DDBJ whole genome shotgun (WGS) entry which is preliminary data.</text>
</comment>